<gene>
    <name evidence="2" type="ordered locus">CA2559_06315</name>
</gene>
<dbReference type="Proteomes" id="UP000002297">
    <property type="component" value="Chromosome"/>
</dbReference>
<sequence>MNHRFFNKTKIEQQSILTLIAIRALTIIAVSIIIAVYTGIYLIGIVTFAITLSIIAPFFDMPSLKSSGKIVYYSPLFLAEKPKNNLTKIHGGTLFDYYFVIDRSLNGKQRTDFIIQQYLSGLLAFIEKHKTNKQMKVRGTSYIINKRTAEKIGFKVVETNMLQKIILIYNYFNVMVSNSIAKNKLAFPKLSNTKTFEADIGQLLAKRDYIKTLSNTLK</sequence>
<dbReference type="OrthoDB" id="981982at2"/>
<dbReference type="STRING" id="216432.CA2559_06315"/>
<evidence type="ECO:0000256" key="1">
    <source>
        <dbReference type="SAM" id="Phobius"/>
    </source>
</evidence>
<keyword evidence="3" id="KW-1185">Reference proteome</keyword>
<feature type="transmembrane region" description="Helical" evidence="1">
    <location>
        <begin position="40"/>
        <end position="59"/>
    </location>
</feature>
<feature type="transmembrane region" description="Helical" evidence="1">
    <location>
        <begin position="16"/>
        <end position="34"/>
    </location>
</feature>
<keyword evidence="1" id="KW-0472">Membrane</keyword>
<dbReference type="HOGENOM" id="CLU_1248999_0_0_10"/>
<keyword evidence="1" id="KW-1133">Transmembrane helix</keyword>
<dbReference type="RefSeq" id="WP_013187023.1">
    <property type="nucleotide sequence ID" value="NC_014230.1"/>
</dbReference>
<dbReference type="EMBL" id="CP002046">
    <property type="protein sequence ID" value="EAP88352.1"/>
    <property type="molecule type" value="Genomic_DNA"/>
</dbReference>
<reference evidence="2 3" key="1">
    <citation type="journal article" date="2010" name="J. Bacteriol.">
        <title>The complete genome sequence of Croceibacter atlanticus HTCC2559T.</title>
        <authorList>
            <person name="Oh H.M."/>
            <person name="Kang I."/>
            <person name="Ferriera S."/>
            <person name="Giovannoni S.J."/>
            <person name="Cho J.C."/>
        </authorList>
    </citation>
    <scope>NUCLEOTIDE SEQUENCE [LARGE SCALE GENOMIC DNA]</scope>
    <source>
        <strain evidence="3">ATCC BAA-628 / HTCC2559 / KCTC 12090</strain>
    </source>
</reference>
<protein>
    <submittedName>
        <fullName evidence="2">Uncharacterized protein</fullName>
    </submittedName>
</protein>
<dbReference type="KEGG" id="cat:CA2559_06315"/>
<keyword evidence="1" id="KW-0812">Transmembrane</keyword>
<organism evidence="2 3">
    <name type="scientific">Croceibacter atlanticus (strain ATCC BAA-628 / JCM 21780 / CIP 108009 / IAM 15332 / KCTC 12090 / HTCC2559)</name>
    <dbReference type="NCBI Taxonomy" id="216432"/>
    <lineage>
        <taxon>Bacteria</taxon>
        <taxon>Pseudomonadati</taxon>
        <taxon>Bacteroidota</taxon>
        <taxon>Flavobacteriia</taxon>
        <taxon>Flavobacteriales</taxon>
        <taxon>Flavobacteriaceae</taxon>
        <taxon>Croceibacter</taxon>
    </lineage>
</organism>
<proteinExistence type="predicted"/>
<dbReference type="GeneID" id="89453045"/>
<evidence type="ECO:0000313" key="2">
    <source>
        <dbReference type="EMBL" id="EAP88352.1"/>
    </source>
</evidence>
<name>A3U7Y5_CROAH</name>
<evidence type="ECO:0000313" key="3">
    <source>
        <dbReference type="Proteomes" id="UP000002297"/>
    </source>
</evidence>
<accession>A3U7Y5</accession>
<dbReference type="eggNOG" id="ENOG502ZCIU">
    <property type="taxonomic scope" value="Bacteria"/>
</dbReference>
<dbReference type="AlphaFoldDB" id="A3U7Y5"/>